<organism evidence="2 3">
    <name type="scientific">Pleurodeles waltl</name>
    <name type="common">Iberian ribbed newt</name>
    <dbReference type="NCBI Taxonomy" id="8319"/>
    <lineage>
        <taxon>Eukaryota</taxon>
        <taxon>Metazoa</taxon>
        <taxon>Chordata</taxon>
        <taxon>Craniata</taxon>
        <taxon>Vertebrata</taxon>
        <taxon>Euteleostomi</taxon>
        <taxon>Amphibia</taxon>
        <taxon>Batrachia</taxon>
        <taxon>Caudata</taxon>
        <taxon>Salamandroidea</taxon>
        <taxon>Salamandridae</taxon>
        <taxon>Pleurodelinae</taxon>
        <taxon>Pleurodeles</taxon>
    </lineage>
</organism>
<protein>
    <submittedName>
        <fullName evidence="2">Uncharacterized protein</fullName>
    </submittedName>
</protein>
<comment type="caution">
    <text evidence="2">The sequence shown here is derived from an EMBL/GenBank/DDBJ whole genome shotgun (WGS) entry which is preliminary data.</text>
</comment>
<dbReference type="Proteomes" id="UP001066276">
    <property type="component" value="Chromosome 4_1"/>
</dbReference>
<name>A0AAV7T1B9_PLEWA</name>
<proteinExistence type="predicted"/>
<evidence type="ECO:0000256" key="1">
    <source>
        <dbReference type="SAM" id="MobiDB-lite"/>
    </source>
</evidence>
<sequence length="142" mass="14330">MRKHAVAQDTRAVASKHKIAAALCCQDTVTMLRPVGGVGAPGCCGRGHGGALATLILCWRRRAWPTLSMAGGDTPPRPFLPGLGGLVLSASSTAEALTPAGRGESFLHGAGSAVVSDRGPQGPRCSRGPVAPGELGQIGPPF</sequence>
<gene>
    <name evidence="2" type="ORF">NDU88_001800</name>
</gene>
<feature type="region of interest" description="Disordered" evidence="1">
    <location>
        <begin position="112"/>
        <end position="142"/>
    </location>
</feature>
<evidence type="ECO:0000313" key="3">
    <source>
        <dbReference type="Proteomes" id="UP001066276"/>
    </source>
</evidence>
<evidence type="ECO:0000313" key="2">
    <source>
        <dbReference type="EMBL" id="KAJ1169914.1"/>
    </source>
</evidence>
<dbReference type="AlphaFoldDB" id="A0AAV7T1B9"/>
<keyword evidence="3" id="KW-1185">Reference proteome</keyword>
<dbReference type="EMBL" id="JANPWB010000007">
    <property type="protein sequence ID" value="KAJ1169914.1"/>
    <property type="molecule type" value="Genomic_DNA"/>
</dbReference>
<reference evidence="2" key="1">
    <citation type="journal article" date="2022" name="bioRxiv">
        <title>Sequencing and chromosome-scale assembly of the giantPleurodeles waltlgenome.</title>
        <authorList>
            <person name="Brown T."/>
            <person name="Elewa A."/>
            <person name="Iarovenko S."/>
            <person name="Subramanian E."/>
            <person name="Araus A.J."/>
            <person name="Petzold A."/>
            <person name="Susuki M."/>
            <person name="Suzuki K.-i.T."/>
            <person name="Hayashi T."/>
            <person name="Toyoda A."/>
            <person name="Oliveira C."/>
            <person name="Osipova E."/>
            <person name="Leigh N.D."/>
            <person name="Simon A."/>
            <person name="Yun M.H."/>
        </authorList>
    </citation>
    <scope>NUCLEOTIDE SEQUENCE</scope>
    <source>
        <strain evidence="2">20211129_DDA</strain>
        <tissue evidence="2">Liver</tissue>
    </source>
</reference>
<accession>A0AAV7T1B9</accession>